<evidence type="ECO:0000313" key="1">
    <source>
        <dbReference type="EMBL" id="KAK7441398.1"/>
    </source>
</evidence>
<keyword evidence="2" id="KW-1185">Reference proteome</keyword>
<dbReference type="Proteomes" id="UP001519460">
    <property type="component" value="Unassembled WGS sequence"/>
</dbReference>
<dbReference type="EMBL" id="JACVVK020000852">
    <property type="protein sequence ID" value="KAK7441398.1"/>
    <property type="molecule type" value="Genomic_DNA"/>
</dbReference>
<sequence length="66" mass="7699">MQRSRDPNAPISRTAQIRVIEQTPYLSTRPKPQLTRPVLEWPAHVPVNFYTVSGLWPDSRLRPGYR</sequence>
<name>A0ABD0IZK4_9CAEN</name>
<accession>A0ABD0IZK4</accession>
<dbReference type="AlphaFoldDB" id="A0ABD0IZK4"/>
<comment type="caution">
    <text evidence="1">The sequence shown here is derived from an EMBL/GenBank/DDBJ whole genome shotgun (WGS) entry which is preliminary data.</text>
</comment>
<protein>
    <submittedName>
        <fullName evidence="1">Uncharacterized protein</fullName>
    </submittedName>
</protein>
<reference evidence="1 2" key="1">
    <citation type="journal article" date="2023" name="Sci. Data">
        <title>Genome assembly of the Korean intertidal mud-creeper Batillaria attramentaria.</title>
        <authorList>
            <person name="Patra A.K."/>
            <person name="Ho P.T."/>
            <person name="Jun S."/>
            <person name="Lee S.J."/>
            <person name="Kim Y."/>
            <person name="Won Y.J."/>
        </authorList>
    </citation>
    <scope>NUCLEOTIDE SEQUENCE [LARGE SCALE GENOMIC DNA]</scope>
    <source>
        <strain evidence="1">Wonlab-2016</strain>
    </source>
</reference>
<gene>
    <name evidence="1" type="ORF">BaRGS_00040574</name>
</gene>
<organism evidence="1 2">
    <name type="scientific">Batillaria attramentaria</name>
    <dbReference type="NCBI Taxonomy" id="370345"/>
    <lineage>
        <taxon>Eukaryota</taxon>
        <taxon>Metazoa</taxon>
        <taxon>Spiralia</taxon>
        <taxon>Lophotrochozoa</taxon>
        <taxon>Mollusca</taxon>
        <taxon>Gastropoda</taxon>
        <taxon>Caenogastropoda</taxon>
        <taxon>Sorbeoconcha</taxon>
        <taxon>Cerithioidea</taxon>
        <taxon>Batillariidae</taxon>
        <taxon>Batillaria</taxon>
    </lineage>
</organism>
<proteinExistence type="predicted"/>
<evidence type="ECO:0000313" key="2">
    <source>
        <dbReference type="Proteomes" id="UP001519460"/>
    </source>
</evidence>